<evidence type="ECO:0000313" key="2">
    <source>
        <dbReference type="Proteomes" id="UP000469949"/>
    </source>
</evidence>
<evidence type="ECO:0000313" key="1">
    <source>
        <dbReference type="EMBL" id="KAB7787997.1"/>
    </source>
</evidence>
<dbReference type="AlphaFoldDB" id="A0A833JCD7"/>
<dbReference type="RefSeq" id="WP_152275542.1">
    <property type="nucleotide sequence ID" value="NZ_WEKV01000001.1"/>
</dbReference>
<organism evidence="1 2">
    <name type="scientific">Methylorubrum populi</name>
    <dbReference type="NCBI Taxonomy" id="223967"/>
    <lineage>
        <taxon>Bacteria</taxon>
        <taxon>Pseudomonadati</taxon>
        <taxon>Pseudomonadota</taxon>
        <taxon>Alphaproteobacteria</taxon>
        <taxon>Hyphomicrobiales</taxon>
        <taxon>Methylobacteriaceae</taxon>
        <taxon>Methylorubrum</taxon>
    </lineage>
</organism>
<proteinExistence type="predicted"/>
<accession>A0A833JCD7</accession>
<dbReference type="Proteomes" id="UP000469949">
    <property type="component" value="Unassembled WGS sequence"/>
</dbReference>
<dbReference type="EMBL" id="WEKV01000001">
    <property type="protein sequence ID" value="KAB7787997.1"/>
    <property type="molecule type" value="Genomic_DNA"/>
</dbReference>
<sequence length="133" mass="14185">MNAPSPHVWTRPTPLSDAEHAKYAHISGLASSVADAVQRLAGLYIRHAAGHTLAPTDTGIRETCQNADAAVWASLDSLNKALLELADPDERHRLIDETDRLEPGNMGAALRHVILSSNWSAYEAGFGSFGSAA</sequence>
<gene>
    <name evidence="1" type="ORF">F8B43_0002</name>
</gene>
<protein>
    <submittedName>
        <fullName evidence="1">Uncharacterized protein</fullName>
    </submittedName>
</protein>
<name>A0A833JCD7_9HYPH</name>
<comment type="caution">
    <text evidence="1">The sequence shown here is derived from an EMBL/GenBank/DDBJ whole genome shotgun (WGS) entry which is preliminary data.</text>
</comment>
<reference evidence="1 2" key="1">
    <citation type="submission" date="2019-10" db="EMBL/GenBank/DDBJ databases">
        <title>Draft Genome Sequence of the Caffeine Degrading Methylotroph Methylorubrum populi PINKEL.</title>
        <authorList>
            <person name="Dawson S.C."/>
            <person name="Zhang X."/>
            <person name="Wright M.E."/>
            <person name="Sharma G."/>
            <person name="Langner J.T."/>
            <person name="Ditty J.L."/>
            <person name="Subuyuj G.A."/>
        </authorList>
    </citation>
    <scope>NUCLEOTIDE SEQUENCE [LARGE SCALE GENOMIC DNA]</scope>
    <source>
        <strain evidence="1 2">Pinkel</strain>
    </source>
</reference>